<protein>
    <recommendedName>
        <fullName evidence="3">Phage protein Gp19/Gp15/Gp42</fullName>
    </recommendedName>
</protein>
<dbReference type="RefSeq" id="WP_081194192.1">
    <property type="nucleotide sequence ID" value="NZ_MWIH01000008.1"/>
</dbReference>
<comment type="caution">
    <text evidence="1">The sequence shown here is derived from an EMBL/GenBank/DDBJ whole genome shotgun (WGS) entry which is preliminary data.</text>
</comment>
<sequence length="133" mass="14533">MSVATTSDVESRIGRPLTPTETEQVTAWLDDLEAEIRLRIPGFDDHVATDPDYKALVVRVECAAIIRVLRNPDGKLSERIDDYSWTRDSSTASGQLGLLPSEWELLSPSVSTGAWTIQPAGVSPAEPDPWGTL</sequence>
<reference evidence="1 2" key="1">
    <citation type="submission" date="2017-02" db="EMBL/GenBank/DDBJ databases">
        <title>Draft genome of Saccharomonospora sp. 154.</title>
        <authorList>
            <person name="Alonso-Carmona G.S."/>
            <person name="De La Haba R."/>
            <person name="Vera-Gargallo B."/>
            <person name="Sandoval-Trujillo A.H."/>
            <person name="Ramirez-Duran N."/>
            <person name="Ventosa A."/>
        </authorList>
    </citation>
    <scope>NUCLEOTIDE SEQUENCE [LARGE SCALE GENOMIC DNA]</scope>
    <source>
        <strain evidence="1 2">LRS4.154</strain>
    </source>
</reference>
<evidence type="ECO:0000313" key="2">
    <source>
        <dbReference type="Proteomes" id="UP000192591"/>
    </source>
</evidence>
<organism evidence="1 2">
    <name type="scientific">Saccharomonospora piscinae</name>
    <dbReference type="NCBI Taxonomy" id="687388"/>
    <lineage>
        <taxon>Bacteria</taxon>
        <taxon>Bacillati</taxon>
        <taxon>Actinomycetota</taxon>
        <taxon>Actinomycetes</taxon>
        <taxon>Pseudonocardiales</taxon>
        <taxon>Pseudonocardiaceae</taxon>
        <taxon>Saccharomonospora</taxon>
    </lineage>
</organism>
<evidence type="ECO:0000313" key="1">
    <source>
        <dbReference type="EMBL" id="OQO89925.1"/>
    </source>
</evidence>
<accession>A0A1V8ZYE4</accession>
<dbReference type="EMBL" id="MWIH01000008">
    <property type="protein sequence ID" value="OQO89925.1"/>
    <property type="molecule type" value="Genomic_DNA"/>
</dbReference>
<proteinExistence type="predicted"/>
<dbReference type="Pfam" id="PF09355">
    <property type="entry name" value="Phage_Gp19"/>
    <property type="match status" value="1"/>
</dbReference>
<dbReference type="STRING" id="1962155.B1813_18980"/>
<name>A0A1V8ZYE4_SACPI</name>
<evidence type="ECO:0008006" key="3">
    <source>
        <dbReference type="Google" id="ProtNLM"/>
    </source>
</evidence>
<keyword evidence="2" id="KW-1185">Reference proteome</keyword>
<dbReference type="InterPro" id="IPR018963">
    <property type="entry name" value="Mycophage_D29_Gp19"/>
</dbReference>
<dbReference type="AlphaFoldDB" id="A0A1V8ZYE4"/>
<dbReference type="Proteomes" id="UP000192591">
    <property type="component" value="Unassembled WGS sequence"/>
</dbReference>
<gene>
    <name evidence="1" type="ORF">B1813_18980</name>
</gene>